<comment type="caution">
    <text evidence="2">The sequence shown here is derived from an EMBL/GenBank/DDBJ whole genome shotgun (WGS) entry which is preliminary data.</text>
</comment>
<evidence type="ECO:0000313" key="2">
    <source>
        <dbReference type="EMBL" id="TDO23593.1"/>
    </source>
</evidence>
<dbReference type="Proteomes" id="UP000295741">
    <property type="component" value="Unassembled WGS sequence"/>
</dbReference>
<sequence>MKALLIPCLLLMGMIPALAQDDRMRMQQMEDELKPLAYTIMNDDDFVTRFRADSAFIRGLVRALRTPHSFRYRFDSLSSISQLYAPDSSFRIFTWQLQMEDMNHFRQKGAIQMRTADGSLKLIPLFDASKYTEAPADSVRNAQNWIGAVYYNIIQTKYNNRNYYTLFGYDENDARSTKKWLEVLTFDVNGNPVFGGRYFNYREDDLKPRQPAFRFCVEFKKKANAKLNYDPELDMIVLAHLVSEEGDNKKKHTLVPYGTFEGFKWLGGRWVHQPDIKEANPDARVNPDQTRRKQ</sequence>
<evidence type="ECO:0008006" key="4">
    <source>
        <dbReference type="Google" id="ProtNLM"/>
    </source>
</evidence>
<organism evidence="2 3">
    <name type="scientific">Sediminibacterium goheungense</name>
    <dbReference type="NCBI Taxonomy" id="1086393"/>
    <lineage>
        <taxon>Bacteria</taxon>
        <taxon>Pseudomonadati</taxon>
        <taxon>Bacteroidota</taxon>
        <taxon>Chitinophagia</taxon>
        <taxon>Chitinophagales</taxon>
        <taxon>Chitinophagaceae</taxon>
        <taxon>Sediminibacterium</taxon>
    </lineage>
</organism>
<name>A0A4R6IN38_9BACT</name>
<keyword evidence="1" id="KW-0732">Signal</keyword>
<dbReference type="RefSeq" id="WP_133475768.1">
    <property type="nucleotide sequence ID" value="NZ_SNWP01000015.1"/>
</dbReference>
<proteinExistence type="predicted"/>
<accession>A0A4R6IN38</accession>
<keyword evidence="3" id="KW-1185">Reference proteome</keyword>
<feature type="chain" id="PRO_5020289965" description="Outer membrane lipoprotein-sorting protein" evidence="1">
    <location>
        <begin position="20"/>
        <end position="294"/>
    </location>
</feature>
<feature type="signal peptide" evidence="1">
    <location>
        <begin position="1"/>
        <end position="19"/>
    </location>
</feature>
<dbReference type="OrthoDB" id="788168at2"/>
<protein>
    <recommendedName>
        <fullName evidence="4">Outer membrane lipoprotein-sorting protein</fullName>
    </recommendedName>
</protein>
<reference evidence="2 3" key="1">
    <citation type="submission" date="2019-03" db="EMBL/GenBank/DDBJ databases">
        <title>Genomic Encyclopedia of Archaeal and Bacterial Type Strains, Phase II (KMG-II): from individual species to whole genera.</title>
        <authorList>
            <person name="Goeker M."/>
        </authorList>
    </citation>
    <scope>NUCLEOTIDE SEQUENCE [LARGE SCALE GENOMIC DNA]</scope>
    <source>
        <strain evidence="2 3">DSM 28323</strain>
    </source>
</reference>
<gene>
    <name evidence="2" type="ORF">BC659_3205</name>
</gene>
<evidence type="ECO:0000313" key="3">
    <source>
        <dbReference type="Proteomes" id="UP000295741"/>
    </source>
</evidence>
<dbReference type="AlphaFoldDB" id="A0A4R6IN38"/>
<evidence type="ECO:0000256" key="1">
    <source>
        <dbReference type="SAM" id="SignalP"/>
    </source>
</evidence>
<dbReference type="EMBL" id="SNWP01000015">
    <property type="protein sequence ID" value="TDO23593.1"/>
    <property type="molecule type" value="Genomic_DNA"/>
</dbReference>